<feature type="compositionally biased region" description="Basic and acidic residues" evidence="1">
    <location>
        <begin position="103"/>
        <end position="112"/>
    </location>
</feature>
<feature type="region of interest" description="Disordered" evidence="1">
    <location>
        <begin position="1"/>
        <end position="151"/>
    </location>
</feature>
<reference evidence="2" key="1">
    <citation type="submission" date="2020-02" db="EMBL/GenBank/DDBJ databases">
        <authorList>
            <person name="Meier V. D."/>
        </authorList>
    </citation>
    <scope>NUCLEOTIDE SEQUENCE</scope>
    <source>
        <strain evidence="2">AVDCRST_MAG83</strain>
    </source>
</reference>
<evidence type="ECO:0000256" key="1">
    <source>
        <dbReference type="SAM" id="MobiDB-lite"/>
    </source>
</evidence>
<organism evidence="2">
    <name type="scientific">uncultured Arthrobacter sp</name>
    <dbReference type="NCBI Taxonomy" id="114050"/>
    <lineage>
        <taxon>Bacteria</taxon>
        <taxon>Bacillati</taxon>
        <taxon>Actinomycetota</taxon>
        <taxon>Actinomycetes</taxon>
        <taxon>Micrococcales</taxon>
        <taxon>Micrococcaceae</taxon>
        <taxon>Arthrobacter</taxon>
        <taxon>environmental samples</taxon>
    </lineage>
</organism>
<accession>A0A6J4IS37</accession>
<evidence type="ECO:0000313" key="2">
    <source>
        <dbReference type="EMBL" id="CAA9260447.1"/>
    </source>
</evidence>
<dbReference type="AlphaFoldDB" id="A0A6J4IS37"/>
<sequence>ERFPLSPPPARRNAGADGCRCGGGFLGHRGLPGIPGARGTPGGSRLRRRQRRPAAGGAARGQRRGHGGVAAGRPDRSCPGPSGTGSGGQGPPLGTPRIHRPACGRDPDERSLVESLGAVPLGAPRARPAASVPAPRPAARLGRESRRPRCL</sequence>
<feature type="non-terminal residue" evidence="2">
    <location>
        <position position="1"/>
    </location>
</feature>
<feature type="compositionally biased region" description="Pro residues" evidence="1">
    <location>
        <begin position="1"/>
        <end position="10"/>
    </location>
</feature>
<gene>
    <name evidence="2" type="ORF">AVDCRST_MAG83-2705</name>
</gene>
<dbReference type="EMBL" id="CADCTE010000148">
    <property type="protein sequence ID" value="CAA9260447.1"/>
    <property type="molecule type" value="Genomic_DNA"/>
</dbReference>
<feature type="non-terminal residue" evidence="2">
    <location>
        <position position="151"/>
    </location>
</feature>
<protein>
    <submittedName>
        <fullName evidence="2">Uncharacterized protein</fullName>
    </submittedName>
</protein>
<proteinExistence type="predicted"/>
<feature type="compositionally biased region" description="Low complexity" evidence="1">
    <location>
        <begin position="123"/>
        <end position="140"/>
    </location>
</feature>
<name>A0A6J4IS37_9MICC</name>
<feature type="compositionally biased region" description="Basic and acidic residues" evidence="1">
    <location>
        <begin position="141"/>
        <end position="151"/>
    </location>
</feature>
<feature type="compositionally biased region" description="Gly residues" evidence="1">
    <location>
        <begin position="82"/>
        <end position="91"/>
    </location>
</feature>